<dbReference type="Gene3D" id="1.20.1440.130">
    <property type="entry name" value="VKOR domain"/>
    <property type="match status" value="1"/>
</dbReference>
<evidence type="ECO:0000256" key="7">
    <source>
        <dbReference type="ARBA" id="ARBA00012791"/>
    </source>
</evidence>
<dbReference type="InterPro" id="IPR044698">
    <property type="entry name" value="VKOR/LTO1"/>
</dbReference>
<feature type="domain" description="Vitamin K epoxide reductase" evidence="22">
    <location>
        <begin position="2"/>
        <end position="132"/>
    </location>
</feature>
<dbReference type="PANTHER" id="PTHR48109">
    <property type="entry name" value="DIHYDROOROTATE DEHYDROGENASE (QUINONE), MITOCHONDRIAL-RELATED"/>
    <property type="match status" value="1"/>
</dbReference>
<dbReference type="GO" id="GO:0005737">
    <property type="term" value="C:cytoplasm"/>
    <property type="evidence" value="ECO:0007669"/>
    <property type="project" value="InterPro"/>
</dbReference>
<dbReference type="InterPro" id="IPR050074">
    <property type="entry name" value="DHO_dehydrogenase"/>
</dbReference>
<accession>A0A0G0AAK4</accession>
<feature type="transmembrane region" description="Helical" evidence="21">
    <location>
        <begin position="84"/>
        <end position="101"/>
    </location>
</feature>
<name>A0A0G0AAK4_9BACT</name>
<evidence type="ECO:0000256" key="11">
    <source>
        <dbReference type="ARBA" id="ARBA00022692"/>
    </source>
</evidence>
<keyword evidence="14 21" id="KW-1133">Transmembrane helix</keyword>
<dbReference type="GO" id="GO:0048038">
    <property type="term" value="F:quinone binding"/>
    <property type="evidence" value="ECO:0007669"/>
    <property type="project" value="UniProtKB-KW"/>
</dbReference>
<gene>
    <name evidence="23" type="ORF">UR38_C0001G0117</name>
</gene>
<evidence type="ECO:0000256" key="6">
    <source>
        <dbReference type="ARBA" id="ARBA00006214"/>
    </source>
</evidence>
<dbReference type="InterPro" id="IPR005719">
    <property type="entry name" value="Dihydroorotate_DH_2"/>
</dbReference>
<comment type="function">
    <text evidence="2">Catalyzes the conversion of dihydroorotate to orotate with quinone as electron acceptor.</text>
</comment>
<dbReference type="AlphaFoldDB" id="A0A0G0AAK4"/>
<evidence type="ECO:0000256" key="16">
    <source>
        <dbReference type="ARBA" id="ARBA00023136"/>
    </source>
</evidence>
<dbReference type="GO" id="GO:0044205">
    <property type="term" value="P:'de novo' UMP biosynthetic process"/>
    <property type="evidence" value="ECO:0007669"/>
    <property type="project" value="UniProtKB-UniPathway"/>
</dbReference>
<comment type="similarity">
    <text evidence="6">Belongs to the VKOR family.</text>
</comment>
<comment type="caution">
    <text evidence="23">The sequence shown here is derived from an EMBL/GenBank/DDBJ whole genome shotgun (WGS) entry which is preliminary data.</text>
</comment>
<evidence type="ECO:0000256" key="1">
    <source>
        <dbReference type="ARBA" id="ARBA00001917"/>
    </source>
</evidence>
<evidence type="ECO:0000256" key="5">
    <source>
        <dbReference type="ARBA" id="ARBA00005359"/>
    </source>
</evidence>
<dbReference type="CDD" id="cd04738">
    <property type="entry name" value="DHOD_2_like"/>
    <property type="match status" value="1"/>
</dbReference>
<keyword evidence="17" id="KW-1015">Disulfide bond</keyword>
<evidence type="ECO:0000256" key="9">
    <source>
        <dbReference type="ARBA" id="ARBA00022630"/>
    </source>
</evidence>
<evidence type="ECO:0000256" key="10">
    <source>
        <dbReference type="ARBA" id="ARBA00022643"/>
    </source>
</evidence>
<evidence type="ECO:0000256" key="2">
    <source>
        <dbReference type="ARBA" id="ARBA00003125"/>
    </source>
</evidence>
<evidence type="ECO:0000256" key="8">
    <source>
        <dbReference type="ARBA" id="ARBA00018366"/>
    </source>
</evidence>
<reference evidence="23 24" key="1">
    <citation type="journal article" date="2015" name="Nature">
        <title>rRNA introns, odd ribosomes, and small enigmatic genomes across a large radiation of phyla.</title>
        <authorList>
            <person name="Brown C.T."/>
            <person name="Hug L.A."/>
            <person name="Thomas B.C."/>
            <person name="Sharon I."/>
            <person name="Castelle C.J."/>
            <person name="Singh A."/>
            <person name="Wilkins M.J."/>
            <person name="Williams K.H."/>
            <person name="Banfield J.F."/>
        </authorList>
    </citation>
    <scope>NUCLEOTIDE SEQUENCE [LARGE SCALE GENOMIC DNA]</scope>
</reference>
<keyword evidence="18" id="KW-0676">Redox-active center</keyword>
<keyword evidence="13" id="KW-0665">Pyrimidine biosynthesis</keyword>
<dbReference type="GO" id="GO:0005886">
    <property type="term" value="C:plasma membrane"/>
    <property type="evidence" value="ECO:0007669"/>
    <property type="project" value="TreeGrafter"/>
</dbReference>
<dbReference type="PROSITE" id="PS00912">
    <property type="entry name" value="DHODEHASE_2"/>
    <property type="match status" value="1"/>
</dbReference>
<keyword evidence="12" id="KW-0874">Quinone</keyword>
<dbReference type="EMBL" id="LBOZ01000001">
    <property type="protein sequence ID" value="KKP48321.1"/>
    <property type="molecule type" value="Genomic_DNA"/>
</dbReference>
<keyword evidence="11 21" id="KW-0812">Transmembrane</keyword>
<evidence type="ECO:0000256" key="20">
    <source>
        <dbReference type="NCBIfam" id="TIGR01036"/>
    </source>
</evidence>
<keyword evidence="10" id="KW-0288">FMN</keyword>
<evidence type="ECO:0000256" key="18">
    <source>
        <dbReference type="ARBA" id="ARBA00023284"/>
    </source>
</evidence>
<comment type="subcellular location">
    <subcellularLocation>
        <location evidence="3">Membrane</location>
        <topology evidence="3">Multi-pass membrane protein</topology>
    </subcellularLocation>
</comment>
<comment type="pathway">
    <text evidence="4">Pyrimidine metabolism; UMP biosynthesis via de novo pathway; orotate from (S)-dihydroorotate (quinone route): step 1/1.</text>
</comment>
<sequence>MGKVYIFVFGILILLGLADSVFLTWEHYTLTSIGCPISPWINCLAVTSSKYSEILGIPLSLLGSIYYIVLFFLLLKKETMFKHFFLLTSSFGVLFSFYLIYIQVFAIGLFCLYCLASALISFLIFGLTWIFFKKEWSTLVVDSLGYGYKFILKPMLFMVDAEVVHETMVKMGESLPKLILNLFKRIFVKKYKNLEQKILDIKFLSPIGLAAGFDYEARLTQTLPFIGFGFQTVGTITNMSYGGNPKPRLGRLPQSKSLLVNKGFKNLGIEQTLKKLSEKKLIYPVGISIGRTNSPKLDTIDKSITDILSAFKYAKNFNINNAYYELNISCPNIIHDAGINFYKYNNLEKLLLEMDKIKLTKPIFVKMPIDQTDGYTLKMLNVISRHNIKGVIFGNLQTNKKNKVLVSSEVNKFKMGKYSGKPTFEDSNRLIKLTYKNFKDRFIIIGCGGVFNADDAWVKFANGASLVQLITGMIFEGPQLTAQINRDLSERLQKEGYKNISQIVGSAI</sequence>
<evidence type="ECO:0000313" key="23">
    <source>
        <dbReference type="EMBL" id="KKP48321.1"/>
    </source>
</evidence>
<evidence type="ECO:0000259" key="22">
    <source>
        <dbReference type="SMART" id="SM00756"/>
    </source>
</evidence>
<dbReference type="InterPro" id="IPR005720">
    <property type="entry name" value="Dihydroorotate_DH_cat"/>
</dbReference>
<comment type="similarity">
    <text evidence="5">Belongs to the dihydroorotate dehydrogenase family. Type 2 subfamily.</text>
</comment>
<dbReference type="Gene3D" id="3.20.20.70">
    <property type="entry name" value="Aldolase class I"/>
    <property type="match status" value="1"/>
</dbReference>
<proteinExistence type="inferred from homology"/>
<dbReference type="SMART" id="SM00756">
    <property type="entry name" value="VKc"/>
    <property type="match status" value="1"/>
</dbReference>
<dbReference type="Proteomes" id="UP000033995">
    <property type="component" value="Unassembled WGS sequence"/>
</dbReference>
<keyword evidence="15" id="KW-0560">Oxidoreductase</keyword>
<protein>
    <recommendedName>
        <fullName evidence="8 20">Dihydroorotate dehydrogenase (quinone)</fullName>
        <ecNumber evidence="7 20">1.3.5.2</ecNumber>
    </recommendedName>
</protein>
<evidence type="ECO:0000256" key="17">
    <source>
        <dbReference type="ARBA" id="ARBA00023157"/>
    </source>
</evidence>
<keyword evidence="16 21" id="KW-0472">Membrane</keyword>
<comment type="cofactor">
    <cofactor evidence="1">
        <name>FMN</name>
        <dbReference type="ChEBI" id="CHEBI:58210"/>
    </cofactor>
</comment>
<dbReference type="Pfam" id="PF07884">
    <property type="entry name" value="VKOR"/>
    <property type="match status" value="1"/>
</dbReference>
<dbReference type="EC" id="1.3.5.2" evidence="7 20"/>
<feature type="transmembrane region" description="Helical" evidence="21">
    <location>
        <begin position="107"/>
        <end position="132"/>
    </location>
</feature>
<evidence type="ECO:0000256" key="21">
    <source>
        <dbReference type="SAM" id="Phobius"/>
    </source>
</evidence>
<dbReference type="UniPathway" id="UPA00070">
    <property type="reaction ID" value="UER00946"/>
</dbReference>
<keyword evidence="9" id="KW-0285">Flavoprotein</keyword>
<evidence type="ECO:0000256" key="14">
    <source>
        <dbReference type="ARBA" id="ARBA00022989"/>
    </source>
</evidence>
<dbReference type="SUPFAM" id="SSF51395">
    <property type="entry name" value="FMN-linked oxidoreductases"/>
    <property type="match status" value="1"/>
</dbReference>
<organism evidence="23 24">
    <name type="scientific">Candidatus Woesebacteria bacterium GW2011_GWA2_33_28</name>
    <dbReference type="NCBI Taxonomy" id="1618561"/>
    <lineage>
        <taxon>Bacteria</taxon>
        <taxon>Candidatus Woeseibacteriota</taxon>
    </lineage>
</organism>
<evidence type="ECO:0000256" key="15">
    <source>
        <dbReference type="ARBA" id="ARBA00023002"/>
    </source>
</evidence>
<dbReference type="GO" id="GO:0006207">
    <property type="term" value="P:'de novo' pyrimidine nucleobase biosynthetic process"/>
    <property type="evidence" value="ECO:0007669"/>
    <property type="project" value="UniProtKB-UniRule"/>
</dbReference>
<dbReference type="GO" id="GO:0106430">
    <property type="term" value="F:dihydroorotate dehydrogenase (quinone) activity"/>
    <property type="evidence" value="ECO:0007669"/>
    <property type="project" value="UniProtKB-EC"/>
</dbReference>
<dbReference type="InterPro" id="IPR012932">
    <property type="entry name" value="VKOR"/>
</dbReference>
<evidence type="ECO:0000256" key="12">
    <source>
        <dbReference type="ARBA" id="ARBA00022719"/>
    </source>
</evidence>
<evidence type="ECO:0000256" key="4">
    <source>
        <dbReference type="ARBA" id="ARBA00005161"/>
    </source>
</evidence>
<dbReference type="InterPro" id="IPR038354">
    <property type="entry name" value="VKOR_sf"/>
</dbReference>
<evidence type="ECO:0000313" key="24">
    <source>
        <dbReference type="Proteomes" id="UP000033995"/>
    </source>
</evidence>
<dbReference type="NCBIfam" id="TIGR01036">
    <property type="entry name" value="pyrD_sub2"/>
    <property type="match status" value="1"/>
</dbReference>
<feature type="transmembrane region" description="Helical" evidence="21">
    <location>
        <begin position="54"/>
        <end position="75"/>
    </location>
</feature>
<dbReference type="CDD" id="cd12916">
    <property type="entry name" value="VKOR_1"/>
    <property type="match status" value="1"/>
</dbReference>
<evidence type="ECO:0000256" key="19">
    <source>
        <dbReference type="ARBA" id="ARBA00048639"/>
    </source>
</evidence>
<evidence type="ECO:0000256" key="3">
    <source>
        <dbReference type="ARBA" id="ARBA00004141"/>
    </source>
</evidence>
<comment type="catalytic activity">
    <reaction evidence="19">
        <text>(S)-dihydroorotate + a quinone = orotate + a quinol</text>
        <dbReference type="Rhea" id="RHEA:30187"/>
        <dbReference type="ChEBI" id="CHEBI:24646"/>
        <dbReference type="ChEBI" id="CHEBI:30839"/>
        <dbReference type="ChEBI" id="CHEBI:30864"/>
        <dbReference type="ChEBI" id="CHEBI:132124"/>
        <dbReference type="EC" id="1.3.5.2"/>
    </reaction>
</comment>
<dbReference type="InterPro" id="IPR001295">
    <property type="entry name" value="Dihydroorotate_DH_CS"/>
</dbReference>
<evidence type="ECO:0000256" key="13">
    <source>
        <dbReference type="ARBA" id="ARBA00022975"/>
    </source>
</evidence>
<dbReference type="PANTHER" id="PTHR48109:SF4">
    <property type="entry name" value="DIHYDROOROTATE DEHYDROGENASE (QUINONE), MITOCHONDRIAL"/>
    <property type="match status" value="1"/>
</dbReference>
<dbReference type="Pfam" id="PF01180">
    <property type="entry name" value="DHO_dh"/>
    <property type="match status" value="1"/>
</dbReference>
<dbReference type="InterPro" id="IPR013785">
    <property type="entry name" value="Aldolase_TIM"/>
</dbReference>